<dbReference type="EMBL" id="MG779344">
    <property type="protein sequence ID" value="AUV58511.1"/>
    <property type="molecule type" value="Genomic_DNA"/>
</dbReference>
<keyword evidence="2" id="KW-0472">Membrane</keyword>
<proteinExistence type="predicted"/>
<accession>A0A2K9V8H8</accession>
<keyword evidence="2" id="KW-0812">Transmembrane</keyword>
<evidence type="ECO:0000256" key="2">
    <source>
        <dbReference type="SAM" id="Phobius"/>
    </source>
</evidence>
<evidence type="ECO:0000256" key="1">
    <source>
        <dbReference type="SAM" id="MobiDB-lite"/>
    </source>
</evidence>
<keyword evidence="2" id="KW-1133">Transmembrane helix</keyword>
<evidence type="ECO:0000313" key="3">
    <source>
        <dbReference type="EMBL" id="AUV58511.1"/>
    </source>
</evidence>
<feature type="region of interest" description="Disordered" evidence="1">
    <location>
        <begin position="1"/>
        <end position="27"/>
    </location>
</feature>
<sequence>MNPMNQANQMNPMNQANQMNPMNQANQMNPINRANPMQQMKQMQPTNQMQAMNSRQPLIEYVEVPAKKNNTVDYIIMPIILIILFVFLVHPKTSKIIGKYLPQPRSLLGLVSRGLVLAVAYVIIRFLFNMIGI</sequence>
<feature type="transmembrane region" description="Helical" evidence="2">
    <location>
        <begin position="71"/>
        <end position="90"/>
    </location>
</feature>
<protein>
    <submittedName>
        <fullName evidence="3">Uncharacterized protein</fullName>
    </submittedName>
</protein>
<feature type="transmembrane region" description="Helical" evidence="2">
    <location>
        <begin position="110"/>
        <end position="128"/>
    </location>
</feature>
<reference evidence="3" key="1">
    <citation type="submission" date="2018-01" db="EMBL/GenBank/DDBJ databases">
        <title>Draft genome sequence of Bandra megavirus.</title>
        <authorList>
            <person name="Chatterjee A."/>
            <person name="Yadav R."/>
            <person name="Kondabagil K."/>
        </authorList>
    </citation>
    <scope>NUCLEOTIDE SEQUENCE</scope>
    <source>
        <strain evidence="3">KK-1</strain>
    </source>
</reference>
<name>A0A2K9V8H8_9VIRU</name>
<organism evidence="3">
    <name type="scientific">Bandra megavirus</name>
    <dbReference type="NCBI Taxonomy" id="2071566"/>
    <lineage>
        <taxon>Viruses</taxon>
        <taxon>Varidnaviria</taxon>
        <taxon>Bamfordvirae</taxon>
        <taxon>Nucleocytoviricota</taxon>
        <taxon>Megaviricetes</taxon>
        <taxon>Imitervirales</taxon>
        <taxon>Mimiviridae</taxon>
        <taxon>Megamimivirinae</taxon>
        <taxon>Megavirus</taxon>
    </lineage>
</organism>